<organism evidence="3 4">
    <name type="scientific">Pontibaca methylaminivorans</name>
    <dbReference type="NCBI Taxonomy" id="515897"/>
    <lineage>
        <taxon>Bacteria</taxon>
        <taxon>Pseudomonadati</taxon>
        <taxon>Pseudomonadota</taxon>
        <taxon>Alphaproteobacteria</taxon>
        <taxon>Rhodobacterales</taxon>
        <taxon>Roseobacteraceae</taxon>
        <taxon>Pontibaca</taxon>
    </lineage>
</organism>
<dbReference type="InterPro" id="IPR029058">
    <property type="entry name" value="AB_hydrolase_fold"/>
</dbReference>
<keyword evidence="4" id="KW-1185">Reference proteome</keyword>
<dbReference type="InterPro" id="IPR050955">
    <property type="entry name" value="Plant_Biomass_Hydrol_Est"/>
</dbReference>
<dbReference type="GO" id="GO:0005576">
    <property type="term" value="C:extracellular region"/>
    <property type="evidence" value="ECO:0007669"/>
    <property type="project" value="InterPro"/>
</dbReference>
<keyword evidence="1" id="KW-0732">Signal</keyword>
<dbReference type="EMBL" id="FTPS01000001">
    <property type="protein sequence ID" value="SIT74953.1"/>
    <property type="molecule type" value="Genomic_DNA"/>
</dbReference>
<accession>A0A1R3WAT3</accession>
<dbReference type="Proteomes" id="UP000192455">
    <property type="component" value="Unassembled WGS sequence"/>
</dbReference>
<dbReference type="Pfam" id="PF10503">
    <property type="entry name" value="Esterase_PHB"/>
    <property type="match status" value="1"/>
</dbReference>
<gene>
    <name evidence="3" type="ORF">SAMN05421849_0240</name>
</gene>
<dbReference type="STRING" id="515897.SAMN05421849_0240"/>
<dbReference type="RefSeq" id="WP_076646528.1">
    <property type="nucleotide sequence ID" value="NZ_FTPS01000001.1"/>
</dbReference>
<proteinExistence type="predicted"/>
<evidence type="ECO:0000256" key="2">
    <source>
        <dbReference type="ARBA" id="ARBA00022801"/>
    </source>
</evidence>
<protein>
    <submittedName>
        <fullName evidence="3">Esterase, PHB depolymerase family</fullName>
    </submittedName>
</protein>
<dbReference type="OrthoDB" id="9767239at2"/>
<dbReference type="NCBIfam" id="TIGR01840">
    <property type="entry name" value="esterase_phb"/>
    <property type="match status" value="1"/>
</dbReference>
<dbReference type="SUPFAM" id="SSF53474">
    <property type="entry name" value="alpha/beta-Hydrolases"/>
    <property type="match status" value="1"/>
</dbReference>
<dbReference type="Gene3D" id="3.40.50.1820">
    <property type="entry name" value="alpha/beta hydrolase"/>
    <property type="match status" value="1"/>
</dbReference>
<dbReference type="InterPro" id="IPR010126">
    <property type="entry name" value="Esterase_phb"/>
</dbReference>
<dbReference type="PANTHER" id="PTHR43037:SF1">
    <property type="entry name" value="BLL1128 PROTEIN"/>
    <property type="match status" value="1"/>
</dbReference>
<dbReference type="PANTHER" id="PTHR43037">
    <property type="entry name" value="UNNAMED PRODUCT-RELATED"/>
    <property type="match status" value="1"/>
</dbReference>
<name>A0A1R3WAT3_9RHOB</name>
<evidence type="ECO:0000313" key="3">
    <source>
        <dbReference type="EMBL" id="SIT74953.1"/>
    </source>
</evidence>
<reference evidence="3 4" key="1">
    <citation type="submission" date="2017-01" db="EMBL/GenBank/DDBJ databases">
        <authorList>
            <person name="Mah S.A."/>
            <person name="Swanson W.J."/>
            <person name="Moy G.W."/>
            <person name="Vacquier V.D."/>
        </authorList>
    </citation>
    <scope>NUCLEOTIDE SEQUENCE [LARGE SCALE GENOMIC DNA]</scope>
    <source>
        <strain evidence="3 4">DSM 21219</strain>
    </source>
</reference>
<sequence>MKVFDADALRRKIGGAGAGPSYSANLVRDTLARHGLMPGHAEAAGRMAQPGAVPAGLLAGLNIPFPGAPQVSPAPACPEGASFDSRTFVCAEGRRTYLTYVPASLADQPAGIVVMLHGCTQTAADFATGTAMNILAERDGFIVVYPEQERGANAQTCWNWFAPADQQRDHGEPAILAGITRHVMKEHTVGPERTFIAGLSAGAAMALIMVQAYPDIFAAAGLHSGLPYGAGHNVPSAFAAMSGQANGARAPLPAGETVRLIVFHGNADHTVHPSNGAQIMQQALAAVPKGTAIIDTTGTRAGRDFDCQIATTPEGLILLESWVVDGLGHAWSGGDSRGSYTDAQGPAASDEMVRFFFATGPG</sequence>
<dbReference type="GO" id="GO:0016787">
    <property type="term" value="F:hydrolase activity"/>
    <property type="evidence" value="ECO:0007669"/>
    <property type="project" value="UniProtKB-KW"/>
</dbReference>
<keyword evidence="2" id="KW-0378">Hydrolase</keyword>
<evidence type="ECO:0000256" key="1">
    <source>
        <dbReference type="ARBA" id="ARBA00022729"/>
    </source>
</evidence>
<evidence type="ECO:0000313" key="4">
    <source>
        <dbReference type="Proteomes" id="UP000192455"/>
    </source>
</evidence>
<dbReference type="AlphaFoldDB" id="A0A1R3WAT3"/>